<organism evidence="2 3">
    <name type="scientific">Myceligenerans crystallogenes</name>
    <dbReference type="NCBI Taxonomy" id="316335"/>
    <lineage>
        <taxon>Bacteria</taxon>
        <taxon>Bacillati</taxon>
        <taxon>Actinomycetota</taxon>
        <taxon>Actinomycetes</taxon>
        <taxon>Micrococcales</taxon>
        <taxon>Promicromonosporaceae</taxon>
        <taxon>Myceligenerans</taxon>
    </lineage>
</organism>
<dbReference type="Pfam" id="PF13338">
    <property type="entry name" value="AbiEi_4"/>
    <property type="match status" value="1"/>
</dbReference>
<evidence type="ECO:0000259" key="1">
    <source>
        <dbReference type="Pfam" id="PF13338"/>
    </source>
</evidence>
<evidence type="ECO:0000313" key="3">
    <source>
        <dbReference type="Proteomes" id="UP001501094"/>
    </source>
</evidence>
<keyword evidence="3" id="KW-1185">Reference proteome</keyword>
<proteinExistence type="predicted"/>
<accession>A0ABN2N9G0</accession>
<gene>
    <name evidence="2" type="ORF">GCM10009751_07320</name>
</gene>
<protein>
    <recommendedName>
        <fullName evidence="1">AbiEi antitoxin N-terminal domain-containing protein</fullName>
    </recommendedName>
</protein>
<reference evidence="3" key="1">
    <citation type="journal article" date="2019" name="Int. J. Syst. Evol. Microbiol.">
        <title>The Global Catalogue of Microorganisms (GCM) 10K type strain sequencing project: providing services to taxonomists for standard genome sequencing and annotation.</title>
        <authorList>
            <consortium name="The Broad Institute Genomics Platform"/>
            <consortium name="The Broad Institute Genome Sequencing Center for Infectious Disease"/>
            <person name="Wu L."/>
            <person name="Ma J."/>
        </authorList>
    </citation>
    <scope>NUCLEOTIDE SEQUENCE [LARGE SCALE GENOMIC DNA]</scope>
    <source>
        <strain evidence="3">JCM 14326</strain>
    </source>
</reference>
<comment type="caution">
    <text evidence="2">The sequence shown here is derived from an EMBL/GenBank/DDBJ whole genome shotgun (WGS) entry which is preliminary data.</text>
</comment>
<dbReference type="InterPro" id="IPR025159">
    <property type="entry name" value="AbiEi_N"/>
</dbReference>
<dbReference type="EMBL" id="BAAANL010000001">
    <property type="protein sequence ID" value="GAA1853216.1"/>
    <property type="molecule type" value="Genomic_DNA"/>
</dbReference>
<feature type="domain" description="AbiEi antitoxin N-terminal" evidence="1">
    <location>
        <begin position="15"/>
        <end position="55"/>
    </location>
</feature>
<dbReference type="Proteomes" id="UP001501094">
    <property type="component" value="Unassembled WGS sequence"/>
</dbReference>
<sequence length="335" mass="37167">MVTDDVSLPSDLIVLARGQAGYVSTAQVSGCRISDRRFRQLVHAGRLVRVMRGVYDTGVLSRDLRERHPYDRERRRSVRRALVAYANGAAVGAGALALHGVRGLPRVITVEVAMRGGGYAQPRGDIRVRQIDLRGNTVRIEGAPVARLPVAFVQALDTLDRESWVACANDALRRGLTTGVELADALHAGRARRGVARRRHWFGLTNKLLESPLETRAWLALWDADIVPDELQRDIHAPDGRFLGRADMAWYLGRGRWLLVEIDGSEHHSSTSQLAADAVRQNGVLNQLRYRLLRYRAPQLFPPDGFVAEIEAVLREEAWTSGRQVPGPTSVITST</sequence>
<evidence type="ECO:0000313" key="2">
    <source>
        <dbReference type="EMBL" id="GAA1853216.1"/>
    </source>
</evidence>
<name>A0ABN2N9G0_9MICO</name>